<comment type="caution">
    <text evidence="2">The sequence shown here is derived from an EMBL/GenBank/DDBJ whole genome shotgun (WGS) entry which is preliminary data.</text>
</comment>
<dbReference type="EMBL" id="AZFM01000009">
    <property type="protein sequence ID" value="KRL90448.1"/>
    <property type="molecule type" value="Genomic_DNA"/>
</dbReference>
<dbReference type="RefSeq" id="WP_057798096.1">
    <property type="nucleotide sequence ID" value="NZ_AZFM01000009.1"/>
</dbReference>
<organism evidence="2 3">
    <name type="scientific">Lactobacillus kalixensis DSM 16043</name>
    <dbReference type="NCBI Taxonomy" id="1423763"/>
    <lineage>
        <taxon>Bacteria</taxon>
        <taxon>Bacillati</taxon>
        <taxon>Bacillota</taxon>
        <taxon>Bacilli</taxon>
        <taxon>Lactobacillales</taxon>
        <taxon>Lactobacillaceae</taxon>
        <taxon>Lactobacillus</taxon>
    </lineage>
</organism>
<keyword evidence="1" id="KW-0732">Signal</keyword>
<dbReference type="AlphaFoldDB" id="A0A0R1UAS4"/>
<dbReference type="PATRIC" id="fig|1423763.3.peg.1936"/>
<name>A0A0R1UAS4_9LACO</name>
<sequence>MKKRRFFALSLVLLVGIGLSACSSNNGKQKTSESLPSAQTILNKAEQTDFKTMTASWNQTDNNNRTLQKATAKYNKKPLVVFANFTTTSNHYKMWISGKNSYVQMQGTATNKWFKTKLTKTASYAQLTDKLAQTALMSIGSSSLKKFKVNKTSSGYSVTYKGTDKKIANNLLQNGMITSVIGIDPDELKTEKVDITINTDKKYNLTDFTTNLAYNEDSSHKNVQVKIDQINKSKPLKIPNKIVKSAVDLGSMSH</sequence>
<accession>A0A0R1UAS4</accession>
<keyword evidence="3" id="KW-1185">Reference proteome</keyword>
<feature type="chain" id="PRO_5038769846" description="Lipoprotein" evidence="1">
    <location>
        <begin position="24"/>
        <end position="254"/>
    </location>
</feature>
<evidence type="ECO:0008006" key="4">
    <source>
        <dbReference type="Google" id="ProtNLM"/>
    </source>
</evidence>
<evidence type="ECO:0000313" key="3">
    <source>
        <dbReference type="Proteomes" id="UP000051036"/>
    </source>
</evidence>
<feature type="signal peptide" evidence="1">
    <location>
        <begin position="1"/>
        <end position="23"/>
    </location>
</feature>
<evidence type="ECO:0000313" key="2">
    <source>
        <dbReference type="EMBL" id="KRL90448.1"/>
    </source>
</evidence>
<gene>
    <name evidence="2" type="ORF">FC46_GL001893</name>
</gene>
<evidence type="ECO:0000256" key="1">
    <source>
        <dbReference type="SAM" id="SignalP"/>
    </source>
</evidence>
<dbReference type="OrthoDB" id="2329176at2"/>
<protein>
    <recommendedName>
        <fullName evidence="4">Lipoprotein</fullName>
    </recommendedName>
</protein>
<dbReference type="PROSITE" id="PS51257">
    <property type="entry name" value="PROKAR_LIPOPROTEIN"/>
    <property type="match status" value="1"/>
</dbReference>
<dbReference type="Proteomes" id="UP000051036">
    <property type="component" value="Unassembled WGS sequence"/>
</dbReference>
<dbReference type="STRING" id="1423763.FC46_GL001893"/>
<proteinExistence type="predicted"/>
<reference evidence="2 3" key="1">
    <citation type="journal article" date="2015" name="Genome Announc.">
        <title>Expanding the biotechnology potential of lactobacilli through comparative genomics of 213 strains and associated genera.</title>
        <authorList>
            <person name="Sun Z."/>
            <person name="Harris H.M."/>
            <person name="McCann A."/>
            <person name="Guo C."/>
            <person name="Argimon S."/>
            <person name="Zhang W."/>
            <person name="Yang X."/>
            <person name="Jeffery I.B."/>
            <person name="Cooney J.C."/>
            <person name="Kagawa T.F."/>
            <person name="Liu W."/>
            <person name="Song Y."/>
            <person name="Salvetti E."/>
            <person name="Wrobel A."/>
            <person name="Rasinkangas P."/>
            <person name="Parkhill J."/>
            <person name="Rea M.C."/>
            <person name="O'Sullivan O."/>
            <person name="Ritari J."/>
            <person name="Douillard F.P."/>
            <person name="Paul Ross R."/>
            <person name="Yang R."/>
            <person name="Briner A.E."/>
            <person name="Felis G.E."/>
            <person name="de Vos W.M."/>
            <person name="Barrangou R."/>
            <person name="Klaenhammer T.R."/>
            <person name="Caufield P.W."/>
            <person name="Cui Y."/>
            <person name="Zhang H."/>
            <person name="O'Toole P.W."/>
        </authorList>
    </citation>
    <scope>NUCLEOTIDE SEQUENCE [LARGE SCALE GENOMIC DNA]</scope>
    <source>
        <strain evidence="2 3">DSM 16043</strain>
    </source>
</reference>